<dbReference type="Proteomes" id="UP001211544">
    <property type="component" value="Plasmid pGABEKP28_2"/>
</dbReference>
<proteinExistence type="inferred from homology"/>
<dbReference type="EMBL" id="CP104760">
    <property type="protein sequence ID" value="WBG93412.1"/>
    <property type="molecule type" value="Genomic_DNA"/>
</dbReference>
<dbReference type="InterPro" id="IPR006326">
    <property type="entry name" value="UDPGT_MGT-like"/>
</dbReference>
<gene>
    <name evidence="3" type="ORF">N5580_20855</name>
</gene>
<dbReference type="PANTHER" id="PTHR48049:SF132">
    <property type="entry name" value="GLYCOSYLTRANSFERASE"/>
    <property type="match status" value="1"/>
</dbReference>
<dbReference type="PANTHER" id="PTHR48049">
    <property type="entry name" value="GLYCOSYLTRANSFERASE"/>
    <property type="match status" value="1"/>
</dbReference>
<dbReference type="InterPro" id="IPR002213">
    <property type="entry name" value="UDP_glucos_trans"/>
</dbReference>
<evidence type="ECO:0000313" key="3">
    <source>
        <dbReference type="EMBL" id="WBG93412.1"/>
    </source>
</evidence>
<organism evidence="3 4">
    <name type="scientific">Pantoea piersonii</name>
    <dbReference type="NCBI Taxonomy" id="2364647"/>
    <lineage>
        <taxon>Bacteria</taxon>
        <taxon>Pseudomonadati</taxon>
        <taxon>Pseudomonadota</taxon>
        <taxon>Gammaproteobacteria</taxon>
        <taxon>Enterobacterales</taxon>
        <taxon>Erwiniaceae</taxon>
        <taxon>Pantoea</taxon>
    </lineage>
</organism>
<evidence type="ECO:0000256" key="2">
    <source>
        <dbReference type="ARBA" id="ARBA00022679"/>
    </source>
</evidence>
<protein>
    <recommendedName>
        <fullName evidence="5">Glycosyl transferase</fullName>
    </recommendedName>
</protein>
<dbReference type="GO" id="GO:0035251">
    <property type="term" value="F:UDP-glucosyltransferase activity"/>
    <property type="evidence" value="ECO:0007669"/>
    <property type="project" value="InterPro"/>
</dbReference>
<dbReference type="NCBIfam" id="TIGR01426">
    <property type="entry name" value="MGT"/>
    <property type="match status" value="1"/>
</dbReference>
<accession>A0AAJ5UCA0</accession>
<sequence>MAIFNCAEHGHVNPTLGLVNALVARGYRVSYTTSAEFAPLITACGAEPVIYQPAFSKETPRPEEMGHVVVELAKEATLTWDGLFHAFVDDRPDIIAYGPLSWLGKIFSALWNIPSVALNPTHASYQGQSEEWLGIAGNAWPCLPLLNALLRSKGVALDLSALLSRHDNAIAFIPRCFQEKVETVDPRVIFVGPEIVARPAEHKWCPASQARPVVVVSLGSVYTNQRDFFRTCIAAFADSEFHLVLSIGRYVTPDELGPVAANIEVHAQIPQLEVLQSASLFITHAGMNSLMEAAHFGVPVIAVPQQAEQRLNARRVQQLGLGVHLPREQVDADGLLSAARALHASEICRTQIARFQQQLKAAGGASAAADLFDRLFASLQRRAQAI</sequence>
<name>A0AAJ5UCA0_9GAMM</name>
<keyword evidence="3" id="KW-0614">Plasmid</keyword>
<reference evidence="3 4" key="1">
    <citation type="journal article" date="2022" name="J Glob Antimicrob Resist">
        <title>First complete genome of a multidrug resistant strain of the novel human pathogen Kalamiella piersonii (GABEKP28) identified in human saliva.</title>
        <authorList>
            <person name="McDonagh F."/>
            <person name="Singh N.K."/>
            <person name="Venkateswaran K."/>
            <person name="Lonappan A.M."/>
            <person name="Hallahan B."/>
            <person name="Tuohy A."/>
            <person name="Burke L."/>
            <person name="Kovarova A."/>
            <person name="Miliotis G."/>
        </authorList>
    </citation>
    <scope>NUCLEOTIDE SEQUENCE [LARGE SCALE GENOMIC DNA]</scope>
    <source>
        <strain evidence="3 4">GABEKP28</strain>
    </source>
</reference>
<evidence type="ECO:0000256" key="1">
    <source>
        <dbReference type="ARBA" id="ARBA00009995"/>
    </source>
</evidence>
<evidence type="ECO:0008006" key="5">
    <source>
        <dbReference type="Google" id="ProtNLM"/>
    </source>
</evidence>
<comment type="similarity">
    <text evidence="1">Belongs to the UDP-glycosyltransferase family.</text>
</comment>
<dbReference type="CDD" id="cd03784">
    <property type="entry name" value="GT1_Gtf-like"/>
    <property type="match status" value="1"/>
</dbReference>
<evidence type="ECO:0000313" key="4">
    <source>
        <dbReference type="Proteomes" id="UP001211544"/>
    </source>
</evidence>
<dbReference type="SUPFAM" id="SSF53756">
    <property type="entry name" value="UDP-Glycosyltransferase/glycogen phosphorylase"/>
    <property type="match status" value="1"/>
</dbReference>
<keyword evidence="4" id="KW-1185">Reference proteome</keyword>
<dbReference type="Gene3D" id="3.40.50.2000">
    <property type="entry name" value="Glycogen Phosphorylase B"/>
    <property type="match status" value="2"/>
</dbReference>
<dbReference type="Pfam" id="PF00201">
    <property type="entry name" value="UDPGT"/>
    <property type="match status" value="1"/>
</dbReference>
<dbReference type="InterPro" id="IPR050481">
    <property type="entry name" value="UDP-glycosyltransf_plant"/>
</dbReference>
<dbReference type="KEGG" id="kpie:N5580_20855"/>
<geneLocation type="plasmid" evidence="3 4">
    <name>pGABEKP28_2</name>
</geneLocation>
<dbReference type="AlphaFoldDB" id="A0AAJ5UCA0"/>
<keyword evidence="2" id="KW-0808">Transferase</keyword>
<dbReference type="FunFam" id="3.40.50.2000:FF:000072">
    <property type="entry name" value="Glycosyl transferase"/>
    <property type="match status" value="1"/>
</dbReference>
<dbReference type="RefSeq" id="WP_269950692.1">
    <property type="nucleotide sequence ID" value="NZ_CP104760.1"/>
</dbReference>